<keyword evidence="1" id="KW-0677">Repeat</keyword>
<name>A0ABY9DDT8_VITVI</name>
<evidence type="ECO:0000256" key="2">
    <source>
        <dbReference type="PROSITE-ProRule" id="PRU00708"/>
    </source>
</evidence>
<evidence type="ECO:0000256" key="1">
    <source>
        <dbReference type="ARBA" id="ARBA00022737"/>
    </source>
</evidence>
<dbReference type="Proteomes" id="UP001227230">
    <property type="component" value="Chromosome 15"/>
</dbReference>
<dbReference type="NCBIfam" id="TIGR00756">
    <property type="entry name" value="PPR"/>
    <property type="match status" value="2"/>
</dbReference>
<protein>
    <recommendedName>
        <fullName evidence="5">Pentatricopeptide repeat-containing protein</fullName>
    </recommendedName>
</protein>
<keyword evidence="4" id="KW-1185">Reference proteome</keyword>
<feature type="repeat" description="PPR" evidence="2">
    <location>
        <begin position="6"/>
        <end position="40"/>
    </location>
</feature>
<organism evidence="3 4">
    <name type="scientific">Vitis vinifera</name>
    <name type="common">Grape</name>
    <dbReference type="NCBI Taxonomy" id="29760"/>
    <lineage>
        <taxon>Eukaryota</taxon>
        <taxon>Viridiplantae</taxon>
        <taxon>Streptophyta</taxon>
        <taxon>Embryophyta</taxon>
        <taxon>Tracheophyta</taxon>
        <taxon>Spermatophyta</taxon>
        <taxon>Magnoliopsida</taxon>
        <taxon>eudicotyledons</taxon>
        <taxon>Gunneridae</taxon>
        <taxon>Pentapetalae</taxon>
        <taxon>rosids</taxon>
        <taxon>Vitales</taxon>
        <taxon>Vitaceae</taxon>
        <taxon>Viteae</taxon>
        <taxon>Vitis</taxon>
    </lineage>
</organism>
<sequence>MGFGSDLYIKNVLVDMYCRFNDMNEARGMFEEMPLRDVSWNCLISWYSANGYWNEVLEIYYRSRINVA</sequence>
<dbReference type="PANTHER" id="PTHR47926">
    <property type="entry name" value="PENTATRICOPEPTIDE REPEAT-CONTAINING PROTEIN"/>
    <property type="match status" value="1"/>
</dbReference>
<dbReference type="PROSITE" id="PS51375">
    <property type="entry name" value="PPR"/>
    <property type="match status" value="1"/>
</dbReference>
<dbReference type="InterPro" id="IPR011990">
    <property type="entry name" value="TPR-like_helical_dom_sf"/>
</dbReference>
<evidence type="ECO:0008006" key="5">
    <source>
        <dbReference type="Google" id="ProtNLM"/>
    </source>
</evidence>
<dbReference type="InterPro" id="IPR002885">
    <property type="entry name" value="PPR_rpt"/>
</dbReference>
<dbReference type="InterPro" id="IPR046960">
    <property type="entry name" value="PPR_At4g14850-like_plant"/>
</dbReference>
<gene>
    <name evidence="3" type="ORF">VitviT2T_022886</name>
</gene>
<reference evidence="3 4" key="1">
    <citation type="journal article" date="2023" name="Hortic Res">
        <title>The complete reference genome for grapevine (Vitis vinifera L.) genetics and breeding.</title>
        <authorList>
            <person name="Shi X."/>
            <person name="Cao S."/>
            <person name="Wang X."/>
            <person name="Huang S."/>
            <person name="Wang Y."/>
            <person name="Liu Z."/>
            <person name="Liu W."/>
            <person name="Leng X."/>
            <person name="Peng Y."/>
            <person name="Wang N."/>
            <person name="Wang Y."/>
            <person name="Ma Z."/>
            <person name="Xu X."/>
            <person name="Zhang F."/>
            <person name="Xue H."/>
            <person name="Zhong H."/>
            <person name="Wang Y."/>
            <person name="Zhang K."/>
            <person name="Velt A."/>
            <person name="Avia K."/>
            <person name="Holtgrawe D."/>
            <person name="Grimplet J."/>
            <person name="Matus J.T."/>
            <person name="Ware D."/>
            <person name="Wu X."/>
            <person name="Wang H."/>
            <person name="Liu C."/>
            <person name="Fang Y."/>
            <person name="Rustenholz C."/>
            <person name="Cheng Z."/>
            <person name="Xiao H."/>
            <person name="Zhou Y."/>
        </authorList>
    </citation>
    <scope>NUCLEOTIDE SEQUENCE [LARGE SCALE GENOMIC DNA]</scope>
    <source>
        <strain evidence="4">cv. Pinot noir / PN40024</strain>
        <tissue evidence="3">Leaf</tissue>
    </source>
</reference>
<dbReference type="EMBL" id="CP126662">
    <property type="protein sequence ID" value="WKA04889.1"/>
    <property type="molecule type" value="Genomic_DNA"/>
</dbReference>
<evidence type="ECO:0000313" key="4">
    <source>
        <dbReference type="Proteomes" id="UP001227230"/>
    </source>
</evidence>
<dbReference type="Gene3D" id="1.25.40.10">
    <property type="entry name" value="Tetratricopeptide repeat domain"/>
    <property type="match status" value="1"/>
</dbReference>
<evidence type="ECO:0000313" key="3">
    <source>
        <dbReference type="EMBL" id="WKA04889.1"/>
    </source>
</evidence>
<accession>A0ABY9DDT8</accession>
<dbReference type="Pfam" id="PF01535">
    <property type="entry name" value="PPR"/>
    <property type="match status" value="2"/>
</dbReference>
<proteinExistence type="predicted"/>